<dbReference type="NCBIfam" id="TIGR01331">
    <property type="entry name" value="bisphos_cysQ"/>
    <property type="match status" value="1"/>
</dbReference>
<comment type="caution">
    <text evidence="9">The sequence shown here is derived from an EMBL/GenBank/DDBJ whole genome shotgun (WGS) entry which is preliminary data.</text>
</comment>
<evidence type="ECO:0000256" key="6">
    <source>
        <dbReference type="ARBA" id="ARBA00022842"/>
    </source>
</evidence>
<evidence type="ECO:0000256" key="4">
    <source>
        <dbReference type="ARBA" id="ARBA00022723"/>
    </source>
</evidence>
<dbReference type="Pfam" id="PF00459">
    <property type="entry name" value="Inositol_P"/>
    <property type="match status" value="1"/>
</dbReference>
<evidence type="ECO:0000313" key="9">
    <source>
        <dbReference type="EMBL" id="KKM84994.1"/>
    </source>
</evidence>
<evidence type="ECO:0000256" key="2">
    <source>
        <dbReference type="ARBA" id="ARBA00022475"/>
    </source>
</evidence>
<dbReference type="Gene3D" id="3.40.190.80">
    <property type="match status" value="1"/>
</dbReference>
<dbReference type="GO" id="GO:0050427">
    <property type="term" value="P:3'-phosphoadenosine 5'-phosphosulfate metabolic process"/>
    <property type="evidence" value="ECO:0007669"/>
    <property type="project" value="TreeGrafter"/>
</dbReference>
<dbReference type="AlphaFoldDB" id="A0A0F9KRX2"/>
<dbReference type="EMBL" id="LAZR01007480">
    <property type="protein sequence ID" value="KKM84994.1"/>
    <property type="molecule type" value="Genomic_DNA"/>
</dbReference>
<evidence type="ECO:0000256" key="1">
    <source>
        <dbReference type="ARBA" id="ARBA00005289"/>
    </source>
</evidence>
<dbReference type="FunFam" id="3.40.190.80:FF:000005">
    <property type="entry name" value="3'(2'),5'-bisphosphate nucleotidase CysQ"/>
    <property type="match status" value="1"/>
</dbReference>
<dbReference type="GO" id="GO:0046854">
    <property type="term" value="P:phosphatidylinositol phosphate biosynthetic process"/>
    <property type="evidence" value="ECO:0007669"/>
    <property type="project" value="InterPro"/>
</dbReference>
<comment type="similarity">
    <text evidence="1">Belongs to the inositol monophosphatase superfamily. CysQ family.</text>
</comment>
<dbReference type="InterPro" id="IPR020550">
    <property type="entry name" value="Inositol_monophosphatase_CS"/>
</dbReference>
<dbReference type="InterPro" id="IPR000760">
    <property type="entry name" value="Inositol_monophosphatase-like"/>
</dbReference>
<dbReference type="GO" id="GO:0000287">
    <property type="term" value="F:magnesium ion binding"/>
    <property type="evidence" value="ECO:0007669"/>
    <property type="project" value="InterPro"/>
</dbReference>
<dbReference type="InterPro" id="IPR006240">
    <property type="entry name" value="CysQ"/>
</dbReference>
<dbReference type="HAMAP" id="MF_02095">
    <property type="entry name" value="CysQ"/>
    <property type="match status" value="1"/>
</dbReference>
<dbReference type="PANTHER" id="PTHR43028">
    <property type="entry name" value="3'(2'),5'-BISPHOSPHATE NUCLEOTIDASE 1"/>
    <property type="match status" value="1"/>
</dbReference>
<proteinExistence type="inferred from homology"/>
<evidence type="ECO:0000256" key="8">
    <source>
        <dbReference type="ARBA" id="ARBA00044544"/>
    </source>
</evidence>
<keyword evidence="3" id="KW-0997">Cell inner membrane</keyword>
<dbReference type="PROSITE" id="PS00630">
    <property type="entry name" value="IMP_2"/>
    <property type="match status" value="1"/>
</dbReference>
<evidence type="ECO:0000256" key="5">
    <source>
        <dbReference type="ARBA" id="ARBA00022801"/>
    </source>
</evidence>
<accession>A0A0F9KRX2</accession>
<organism evidence="9">
    <name type="scientific">marine sediment metagenome</name>
    <dbReference type="NCBI Taxonomy" id="412755"/>
    <lineage>
        <taxon>unclassified sequences</taxon>
        <taxon>metagenomes</taxon>
        <taxon>ecological metagenomes</taxon>
    </lineage>
</organism>
<sequence length="255" mass="28060">MHHSSILADVLKIADRAGAEVLRIYQSDFNVSYKEDQSPITAADVASHDIILEGLRHISRDIPILSEEGAQAPWDERKHWQRFWLVDPIDGTKEFTQRSGEFTVNIALIENGEPVMGVVTAPALQEAFWGIKGEGASKRDQAGQIQRIGVAQPQTTRRVVASKNHLNDETRAFIESLGAHETVQAGSSLKFCRIAEGQADIYPRMGPTCEWDTAAAHAVLLAAGGNVHTLEGAPLQYGKENVLNPYFIAAGNWYF</sequence>
<keyword evidence="7" id="KW-0472">Membrane</keyword>
<name>A0A0F9KRX2_9ZZZZ</name>
<dbReference type="PROSITE" id="PS00629">
    <property type="entry name" value="IMP_1"/>
    <property type="match status" value="1"/>
</dbReference>
<dbReference type="GO" id="GO:0008441">
    <property type="term" value="F:3'(2'),5'-bisphosphate nucleotidase activity"/>
    <property type="evidence" value="ECO:0007669"/>
    <property type="project" value="InterPro"/>
</dbReference>
<dbReference type="SUPFAM" id="SSF56655">
    <property type="entry name" value="Carbohydrate phosphatase"/>
    <property type="match status" value="1"/>
</dbReference>
<dbReference type="InterPro" id="IPR050725">
    <property type="entry name" value="CysQ/Inositol_MonoPase"/>
</dbReference>
<dbReference type="PRINTS" id="PR00377">
    <property type="entry name" value="IMPHPHTASES"/>
</dbReference>
<keyword evidence="4" id="KW-0479">Metal-binding</keyword>
<gene>
    <name evidence="9" type="ORF">LCGC14_1293550</name>
</gene>
<evidence type="ECO:0000256" key="7">
    <source>
        <dbReference type="ARBA" id="ARBA00023136"/>
    </source>
</evidence>
<dbReference type="InterPro" id="IPR020583">
    <property type="entry name" value="Inositol_monoP_metal-BS"/>
</dbReference>
<evidence type="ECO:0000256" key="3">
    <source>
        <dbReference type="ARBA" id="ARBA00022519"/>
    </source>
</evidence>
<keyword evidence="2" id="KW-1003">Cell membrane</keyword>
<dbReference type="GO" id="GO:0000103">
    <property type="term" value="P:sulfate assimilation"/>
    <property type="evidence" value="ECO:0007669"/>
    <property type="project" value="TreeGrafter"/>
</dbReference>
<keyword evidence="5" id="KW-0378">Hydrolase</keyword>
<reference evidence="9" key="1">
    <citation type="journal article" date="2015" name="Nature">
        <title>Complex archaea that bridge the gap between prokaryotes and eukaryotes.</title>
        <authorList>
            <person name="Spang A."/>
            <person name="Saw J.H."/>
            <person name="Jorgensen S.L."/>
            <person name="Zaremba-Niedzwiedzka K."/>
            <person name="Martijn J."/>
            <person name="Lind A.E."/>
            <person name="van Eijk R."/>
            <person name="Schleper C."/>
            <person name="Guy L."/>
            <person name="Ettema T.J."/>
        </authorList>
    </citation>
    <scope>NUCLEOTIDE SEQUENCE</scope>
</reference>
<dbReference type="PANTHER" id="PTHR43028:SF5">
    <property type="entry name" value="3'(2'),5'-BISPHOSPHATE NUCLEOTIDASE 1"/>
    <property type="match status" value="1"/>
</dbReference>
<keyword evidence="6" id="KW-0460">Magnesium</keyword>
<dbReference type="Gene3D" id="3.30.540.10">
    <property type="entry name" value="Fructose-1,6-Bisphosphatase, subunit A, domain 1"/>
    <property type="match status" value="1"/>
</dbReference>
<dbReference type="CDD" id="cd01638">
    <property type="entry name" value="CysQ"/>
    <property type="match status" value="1"/>
</dbReference>
<protein>
    <recommendedName>
        <fullName evidence="8">3'-phosphoadenosine 5'-phosphate phosphatase</fullName>
    </recommendedName>
</protein>